<dbReference type="Proteomes" id="UP000646827">
    <property type="component" value="Unassembled WGS sequence"/>
</dbReference>
<proteinExistence type="predicted"/>
<feature type="coiled-coil region" evidence="1">
    <location>
        <begin position="332"/>
        <end position="359"/>
    </location>
</feature>
<feature type="compositionally biased region" description="Polar residues" evidence="2">
    <location>
        <begin position="206"/>
        <end position="219"/>
    </location>
</feature>
<evidence type="ECO:0000256" key="1">
    <source>
        <dbReference type="SAM" id="Coils"/>
    </source>
</evidence>
<feature type="compositionally biased region" description="Polar residues" evidence="2">
    <location>
        <begin position="235"/>
        <end position="244"/>
    </location>
</feature>
<feature type="compositionally biased region" description="Low complexity" evidence="2">
    <location>
        <begin position="113"/>
        <end position="123"/>
    </location>
</feature>
<dbReference type="OrthoDB" id="2286358at2759"/>
<organism evidence="3 4">
    <name type="scientific">Circinella minor</name>
    <dbReference type="NCBI Taxonomy" id="1195481"/>
    <lineage>
        <taxon>Eukaryota</taxon>
        <taxon>Fungi</taxon>
        <taxon>Fungi incertae sedis</taxon>
        <taxon>Mucoromycota</taxon>
        <taxon>Mucoromycotina</taxon>
        <taxon>Mucoromycetes</taxon>
        <taxon>Mucorales</taxon>
        <taxon>Lichtheimiaceae</taxon>
        <taxon>Circinella</taxon>
    </lineage>
</organism>
<evidence type="ECO:0000313" key="4">
    <source>
        <dbReference type="Proteomes" id="UP000646827"/>
    </source>
</evidence>
<feature type="region of interest" description="Disordered" evidence="2">
    <location>
        <begin position="109"/>
        <end position="244"/>
    </location>
</feature>
<sequence length="559" mass="62718">MASGPIIVRLQGIPHQVEWGFLLENTYFQRFEEHNQKMIEQAYHELCHRVGNHYIDITDAVLANSARVYFGVEQIHLRMPGTRYYVQRRLKSLINTTVARSSPTILSHSYPKQAQHQPQQLQQLEASTGLSSSPQQRPRPSTSSPATLMPSRRANMTQLRSRASSGSITTSINNNGSNTSNTPLGVNNNSNNNNKGGIRNMRRSSPRYTSHNNTTNNIGSIARKVQRQPARRIQKSSSATTTSSFIPVSTSATTVDAAMALSIATTNLTTQQQDNFDWGFSPRLVQKPSQDWSQQSIASPSTPSPQSSPNMMHQEPVIASFQYPLEYTNITMGDMQLQYQQYQQQQQQHQEQQELLDMKSVIAPLNNKKSYKQKTTQSVLPTSISTTIPIDTNSINYSETIYNNTYATTNNNDNNNNNNNTLAKSVDVMNSTNYNNTNNSNLSLTDINNYEVVTALNNLVSMPITPQDSVHDPNQVTFLPQQQQQQDHDLLLLNQLSNTMPMETSEQVFASWSWTPENPITTHIQENSFAAGSANLQTPFNNNYLPGFTTSNNGNHFHQ</sequence>
<evidence type="ECO:0000256" key="2">
    <source>
        <dbReference type="SAM" id="MobiDB-lite"/>
    </source>
</evidence>
<reference evidence="3 4" key="1">
    <citation type="submission" date="2020-12" db="EMBL/GenBank/DDBJ databases">
        <title>Metabolic potential, ecology and presence of endohyphal bacteria is reflected in genomic diversity of Mucoromycotina.</title>
        <authorList>
            <person name="Muszewska A."/>
            <person name="Okrasinska A."/>
            <person name="Steczkiewicz K."/>
            <person name="Drgas O."/>
            <person name="Orlowska M."/>
            <person name="Perlinska-Lenart U."/>
            <person name="Aleksandrzak-Piekarczyk T."/>
            <person name="Szatraj K."/>
            <person name="Zielenkiewicz U."/>
            <person name="Pilsyk S."/>
            <person name="Malc E."/>
            <person name="Mieczkowski P."/>
            <person name="Kruszewska J.S."/>
            <person name="Biernat P."/>
            <person name="Pawlowska J."/>
        </authorList>
    </citation>
    <scope>NUCLEOTIDE SEQUENCE [LARGE SCALE GENOMIC DNA]</scope>
    <source>
        <strain evidence="3 4">CBS 142.35</strain>
    </source>
</reference>
<dbReference type="EMBL" id="JAEPRB010000376">
    <property type="protein sequence ID" value="KAG2216662.1"/>
    <property type="molecule type" value="Genomic_DNA"/>
</dbReference>
<keyword evidence="1" id="KW-0175">Coiled coil</keyword>
<feature type="compositionally biased region" description="Low complexity" evidence="2">
    <location>
        <begin position="293"/>
        <end position="309"/>
    </location>
</feature>
<protein>
    <submittedName>
        <fullName evidence="3">Uncharacterized protein</fullName>
    </submittedName>
</protein>
<feature type="compositionally biased region" description="Polar residues" evidence="2">
    <location>
        <begin position="154"/>
        <end position="163"/>
    </location>
</feature>
<name>A0A8H7RSZ4_9FUNG</name>
<feature type="region of interest" description="Disordered" evidence="2">
    <location>
        <begin position="279"/>
        <end position="312"/>
    </location>
</feature>
<evidence type="ECO:0000313" key="3">
    <source>
        <dbReference type="EMBL" id="KAG2216662.1"/>
    </source>
</evidence>
<feature type="compositionally biased region" description="Basic residues" evidence="2">
    <location>
        <begin position="224"/>
        <end position="234"/>
    </location>
</feature>
<keyword evidence="4" id="KW-1185">Reference proteome</keyword>
<dbReference type="AlphaFoldDB" id="A0A8H7RSZ4"/>
<accession>A0A8H7RSZ4</accession>
<comment type="caution">
    <text evidence="3">The sequence shown here is derived from an EMBL/GenBank/DDBJ whole genome shotgun (WGS) entry which is preliminary data.</text>
</comment>
<feature type="compositionally biased region" description="Low complexity" evidence="2">
    <location>
        <begin position="131"/>
        <end position="145"/>
    </location>
</feature>
<gene>
    <name evidence="3" type="ORF">INT45_007946</name>
</gene>
<feature type="compositionally biased region" description="Low complexity" evidence="2">
    <location>
        <begin position="164"/>
        <end position="194"/>
    </location>
</feature>